<dbReference type="OrthoDB" id="9808843at2"/>
<evidence type="ECO:0000256" key="4">
    <source>
        <dbReference type="SAM" id="MobiDB-lite"/>
    </source>
</evidence>
<dbReference type="SMART" id="SM00421">
    <property type="entry name" value="HTH_LUXR"/>
    <property type="match status" value="1"/>
</dbReference>
<dbReference type="PANTHER" id="PTHR44688:SF16">
    <property type="entry name" value="DNA-BINDING TRANSCRIPTIONAL ACTIVATOR DEVR_DOSR"/>
    <property type="match status" value="1"/>
</dbReference>
<dbReference type="PROSITE" id="PS50043">
    <property type="entry name" value="HTH_LUXR_2"/>
    <property type="match status" value="1"/>
</dbReference>
<organism evidence="6 7">
    <name type="scientific">Nakamurella flava</name>
    <dbReference type="NCBI Taxonomy" id="2576308"/>
    <lineage>
        <taxon>Bacteria</taxon>
        <taxon>Bacillati</taxon>
        <taxon>Actinomycetota</taxon>
        <taxon>Actinomycetes</taxon>
        <taxon>Nakamurellales</taxon>
        <taxon>Nakamurellaceae</taxon>
        <taxon>Nakamurella</taxon>
    </lineage>
</organism>
<dbReference type="PRINTS" id="PR00038">
    <property type="entry name" value="HTHLUXR"/>
</dbReference>
<feature type="domain" description="HTH luxR-type" evidence="5">
    <location>
        <begin position="24"/>
        <end position="92"/>
    </location>
</feature>
<dbReference type="CDD" id="cd06170">
    <property type="entry name" value="LuxR_C_like"/>
    <property type="match status" value="1"/>
</dbReference>
<dbReference type="SUPFAM" id="SSF46894">
    <property type="entry name" value="C-terminal effector domain of the bipartite response regulators"/>
    <property type="match status" value="1"/>
</dbReference>
<dbReference type="EMBL" id="SZZH01000001">
    <property type="protein sequence ID" value="TKV60250.1"/>
    <property type="molecule type" value="Genomic_DNA"/>
</dbReference>
<name>A0A4U6QIP3_9ACTN</name>
<dbReference type="InterPro" id="IPR036388">
    <property type="entry name" value="WH-like_DNA-bd_sf"/>
</dbReference>
<evidence type="ECO:0000256" key="2">
    <source>
        <dbReference type="ARBA" id="ARBA00023125"/>
    </source>
</evidence>
<dbReference type="GO" id="GO:0003677">
    <property type="term" value="F:DNA binding"/>
    <property type="evidence" value="ECO:0007669"/>
    <property type="project" value="UniProtKB-KW"/>
</dbReference>
<proteinExistence type="predicted"/>
<evidence type="ECO:0000313" key="7">
    <source>
        <dbReference type="Proteomes" id="UP000306985"/>
    </source>
</evidence>
<dbReference type="InterPro" id="IPR016032">
    <property type="entry name" value="Sig_transdc_resp-reg_C-effctor"/>
</dbReference>
<keyword evidence="1" id="KW-0805">Transcription regulation</keyword>
<keyword evidence="7" id="KW-1185">Reference proteome</keyword>
<sequence length="106" mass="11343">MTMLRDRVPHRPSSRPMATSAEPSASPWPEVTGLTAREDQILELIGGGLTNREIGGRLGITEKTVKNTVTSVLAKLGMQRRTQAAAYVAVRGWRHGGPTAALRPAG</sequence>
<evidence type="ECO:0000313" key="6">
    <source>
        <dbReference type="EMBL" id="TKV60250.1"/>
    </source>
</evidence>
<accession>A0A4U6QIP3</accession>
<dbReference type="InterPro" id="IPR000792">
    <property type="entry name" value="Tscrpt_reg_LuxR_C"/>
</dbReference>
<evidence type="ECO:0000259" key="5">
    <source>
        <dbReference type="PROSITE" id="PS50043"/>
    </source>
</evidence>
<dbReference type="Gene3D" id="1.10.10.10">
    <property type="entry name" value="Winged helix-like DNA-binding domain superfamily/Winged helix DNA-binding domain"/>
    <property type="match status" value="1"/>
</dbReference>
<evidence type="ECO:0000256" key="3">
    <source>
        <dbReference type="ARBA" id="ARBA00023163"/>
    </source>
</evidence>
<evidence type="ECO:0000256" key="1">
    <source>
        <dbReference type="ARBA" id="ARBA00023015"/>
    </source>
</evidence>
<keyword evidence="2" id="KW-0238">DNA-binding</keyword>
<feature type="region of interest" description="Disordered" evidence="4">
    <location>
        <begin position="1"/>
        <end position="30"/>
    </location>
</feature>
<dbReference type="PANTHER" id="PTHR44688">
    <property type="entry name" value="DNA-BINDING TRANSCRIPTIONAL ACTIVATOR DEVR_DOSR"/>
    <property type="match status" value="1"/>
</dbReference>
<dbReference type="GO" id="GO:0006355">
    <property type="term" value="P:regulation of DNA-templated transcription"/>
    <property type="evidence" value="ECO:0007669"/>
    <property type="project" value="InterPro"/>
</dbReference>
<dbReference type="Proteomes" id="UP000306985">
    <property type="component" value="Unassembled WGS sequence"/>
</dbReference>
<reference evidence="6 7" key="1">
    <citation type="submission" date="2019-05" db="EMBL/GenBank/DDBJ databases">
        <title>Nakamurella sp. N5BH11, whole genome shotgun sequence.</title>
        <authorList>
            <person name="Tuo L."/>
        </authorList>
    </citation>
    <scope>NUCLEOTIDE SEQUENCE [LARGE SCALE GENOMIC DNA]</scope>
    <source>
        <strain evidence="6 7">N5BH11</strain>
    </source>
</reference>
<dbReference type="AlphaFoldDB" id="A0A4U6QIP3"/>
<keyword evidence="3" id="KW-0804">Transcription</keyword>
<dbReference type="Pfam" id="PF00196">
    <property type="entry name" value="GerE"/>
    <property type="match status" value="1"/>
</dbReference>
<gene>
    <name evidence="6" type="ORF">FDO65_00495</name>
</gene>
<protein>
    <submittedName>
        <fullName evidence="6">Response regulator transcription factor</fullName>
    </submittedName>
</protein>
<comment type="caution">
    <text evidence="6">The sequence shown here is derived from an EMBL/GenBank/DDBJ whole genome shotgun (WGS) entry which is preliminary data.</text>
</comment>